<name>A0A4Z1H3N1_9HELO</name>
<sequence>MSFAFTGIKRDANGAYYYNSDDIPQIQVPMAQQFSGNLNLTQPQLDYWFGVSQSLPSLPKYLVQPRLHSQWNLSKYDGWDITGEMIVYEPVEWIPIVTAVRSHPRSILEQTYTNESTSTTSSEIYGRIQAELEISSGINMFGVKAQAKISSEAKVEGRITSDDVSRIRTEGTLGDKVVKEVWLTMSLKVKPIFSRKIVLWNANKDEGYDVWWSGGPDWDDIRVLDKDVHRVEGLQFSNVPTSGPGPSNNIYFQVLPQLDTDKKIQDLHIAISNKNWKDWFAYIPDYSYNIPLEGTQVLTWRSWAPQVTLMALPDI</sequence>
<dbReference type="Proteomes" id="UP000297527">
    <property type="component" value="Unassembled WGS sequence"/>
</dbReference>
<protein>
    <submittedName>
        <fullName evidence="1">Uncharacterized protein</fullName>
    </submittedName>
</protein>
<dbReference type="AlphaFoldDB" id="A0A4Z1H3N1"/>
<reference evidence="1 2" key="1">
    <citation type="submission" date="2017-12" db="EMBL/GenBank/DDBJ databases">
        <title>Comparative genomics of Botrytis spp.</title>
        <authorList>
            <person name="Valero-Jimenez C.A."/>
            <person name="Tapia P."/>
            <person name="Veloso J."/>
            <person name="Silva-Moreno E."/>
            <person name="Staats M."/>
            <person name="Valdes J.H."/>
            <person name="Van Kan J.A.L."/>
        </authorList>
    </citation>
    <scope>NUCLEOTIDE SEQUENCE [LARGE SCALE GENOMIC DNA]</scope>
    <source>
        <strain evidence="1 2">MUCL11595</strain>
    </source>
</reference>
<accession>A0A4Z1H3N1</accession>
<dbReference type="OrthoDB" id="4540679at2759"/>
<organism evidence="1 2">
    <name type="scientific">Botryotinia convoluta</name>
    <dbReference type="NCBI Taxonomy" id="54673"/>
    <lineage>
        <taxon>Eukaryota</taxon>
        <taxon>Fungi</taxon>
        <taxon>Dikarya</taxon>
        <taxon>Ascomycota</taxon>
        <taxon>Pezizomycotina</taxon>
        <taxon>Leotiomycetes</taxon>
        <taxon>Helotiales</taxon>
        <taxon>Sclerotiniaceae</taxon>
        <taxon>Botryotinia</taxon>
    </lineage>
</organism>
<gene>
    <name evidence="1" type="ORF">BCON_0954g00010</name>
</gene>
<evidence type="ECO:0000313" key="1">
    <source>
        <dbReference type="EMBL" id="TGO43746.1"/>
    </source>
</evidence>
<keyword evidence="2" id="KW-1185">Reference proteome</keyword>
<dbReference type="EMBL" id="PQXN01000952">
    <property type="protein sequence ID" value="TGO43746.1"/>
    <property type="molecule type" value="Genomic_DNA"/>
</dbReference>
<proteinExistence type="predicted"/>
<evidence type="ECO:0000313" key="2">
    <source>
        <dbReference type="Proteomes" id="UP000297527"/>
    </source>
</evidence>
<comment type="caution">
    <text evidence="1">The sequence shown here is derived from an EMBL/GenBank/DDBJ whole genome shotgun (WGS) entry which is preliminary data.</text>
</comment>